<dbReference type="SUPFAM" id="SSF51556">
    <property type="entry name" value="Metallo-dependent hydrolases"/>
    <property type="match status" value="1"/>
</dbReference>
<dbReference type="Gene3D" id="3.20.20.140">
    <property type="entry name" value="Metal-dependent hydrolases"/>
    <property type="match status" value="1"/>
</dbReference>
<accession>A0ABW1LD20</accession>
<gene>
    <name evidence="2" type="ORF">ACFPYL_02250</name>
</gene>
<organism evidence="2 3">
    <name type="scientific">Nocardioides hankookensis</name>
    <dbReference type="NCBI Taxonomy" id="443157"/>
    <lineage>
        <taxon>Bacteria</taxon>
        <taxon>Bacillati</taxon>
        <taxon>Actinomycetota</taxon>
        <taxon>Actinomycetes</taxon>
        <taxon>Propionibacteriales</taxon>
        <taxon>Nocardioidaceae</taxon>
        <taxon>Nocardioides</taxon>
    </lineage>
</organism>
<comment type="caution">
    <text evidence="2">The sequence shown here is derived from an EMBL/GenBank/DDBJ whole genome shotgun (WGS) entry which is preliminary data.</text>
</comment>
<evidence type="ECO:0000256" key="1">
    <source>
        <dbReference type="ARBA" id="ARBA00023239"/>
    </source>
</evidence>
<reference evidence="3" key="1">
    <citation type="journal article" date="2019" name="Int. J. Syst. Evol. Microbiol.">
        <title>The Global Catalogue of Microorganisms (GCM) 10K type strain sequencing project: providing services to taxonomists for standard genome sequencing and annotation.</title>
        <authorList>
            <consortium name="The Broad Institute Genomics Platform"/>
            <consortium name="The Broad Institute Genome Sequencing Center for Infectious Disease"/>
            <person name="Wu L."/>
            <person name="Ma J."/>
        </authorList>
    </citation>
    <scope>NUCLEOTIDE SEQUENCE [LARGE SCALE GENOMIC DNA]</scope>
    <source>
        <strain evidence="3">CCUG 54522</strain>
    </source>
</reference>
<proteinExistence type="predicted"/>
<name>A0ABW1LD20_9ACTN</name>
<evidence type="ECO:0000313" key="2">
    <source>
        <dbReference type="EMBL" id="MFC6041875.1"/>
    </source>
</evidence>
<dbReference type="EMBL" id="JBHSRJ010000001">
    <property type="protein sequence ID" value="MFC6041875.1"/>
    <property type="molecule type" value="Genomic_DNA"/>
</dbReference>
<keyword evidence="3" id="KW-1185">Reference proteome</keyword>
<dbReference type="PANTHER" id="PTHR21240">
    <property type="entry name" value="2-AMINO-3-CARBOXYLMUCONATE-6-SEMIALDEHYDE DECARBOXYLASE"/>
    <property type="match status" value="1"/>
</dbReference>
<dbReference type="RefSeq" id="WP_379149899.1">
    <property type="nucleotide sequence ID" value="NZ_JBHSRJ010000001.1"/>
</dbReference>
<dbReference type="Proteomes" id="UP001596135">
    <property type="component" value="Unassembled WGS sequence"/>
</dbReference>
<dbReference type="InterPro" id="IPR032466">
    <property type="entry name" value="Metal_Hydrolase"/>
</dbReference>
<sequence length="311" mass="33019">MRKTVGAIDLHQHLWPEPLLEVLRRRTRTPYVRGWTLHTAGEPEYAVAPADHDVERRIAQDLDAGTELACVSLSAPLGLESLPRDEAGLALDAWHAGAAALPAHFAPWASVPVVEPDLDELHRLLSGRFVGVQLAATQVATPDGWAGLGQVLRVAEQLGKPVFVHPGATDVVAAGPGWWAPVVGYVGQLHAAWWAWHAVGGRGQFPALRVVFAAGAGLAPLHHERLSARGGEPGTVDPDVFVDTSSYGAQGVDALIRVLGIDTVVLGSDRPYADPLPALFGEAATRAIRVDNPRRVLGAQHLGTTVKENAA</sequence>
<protein>
    <submittedName>
        <fullName evidence="2">Amidohydrolase family protein</fullName>
    </submittedName>
</protein>
<dbReference type="InterPro" id="IPR032465">
    <property type="entry name" value="ACMSD"/>
</dbReference>
<dbReference type="PANTHER" id="PTHR21240:SF28">
    <property type="entry name" value="ISO-OROTATE DECARBOXYLASE (EUROFUNG)"/>
    <property type="match status" value="1"/>
</dbReference>
<evidence type="ECO:0000313" key="3">
    <source>
        <dbReference type="Proteomes" id="UP001596135"/>
    </source>
</evidence>
<keyword evidence="1" id="KW-0456">Lyase</keyword>